<gene>
    <name evidence="8" type="ORF">DES53_101728</name>
</gene>
<dbReference type="RefSeq" id="WP_113956817.1">
    <property type="nucleotide sequence ID" value="NZ_QNRR01000001.1"/>
</dbReference>
<dbReference type="PANTHER" id="PTHR13416">
    <property type="match status" value="1"/>
</dbReference>
<evidence type="ECO:0000256" key="5">
    <source>
        <dbReference type="ARBA" id="ARBA00022989"/>
    </source>
</evidence>
<feature type="transmembrane region" description="Helical" evidence="7">
    <location>
        <begin position="319"/>
        <end position="342"/>
    </location>
</feature>
<organism evidence="8 9">
    <name type="scientific">Roseimicrobium gellanilyticum</name>
    <dbReference type="NCBI Taxonomy" id="748857"/>
    <lineage>
        <taxon>Bacteria</taxon>
        <taxon>Pseudomonadati</taxon>
        <taxon>Verrucomicrobiota</taxon>
        <taxon>Verrucomicrobiia</taxon>
        <taxon>Verrucomicrobiales</taxon>
        <taxon>Verrucomicrobiaceae</taxon>
        <taxon>Roseimicrobium</taxon>
    </lineage>
</organism>
<evidence type="ECO:0000313" key="8">
    <source>
        <dbReference type="EMBL" id="RBP47928.1"/>
    </source>
</evidence>
<dbReference type="Pfam" id="PF07787">
    <property type="entry name" value="TMEM43"/>
    <property type="match status" value="1"/>
</dbReference>
<evidence type="ECO:0000313" key="9">
    <source>
        <dbReference type="Proteomes" id="UP000253426"/>
    </source>
</evidence>
<reference evidence="8 9" key="1">
    <citation type="submission" date="2018-06" db="EMBL/GenBank/DDBJ databases">
        <title>Genomic Encyclopedia of Type Strains, Phase IV (KMG-IV): sequencing the most valuable type-strain genomes for metagenomic binning, comparative biology and taxonomic classification.</title>
        <authorList>
            <person name="Goeker M."/>
        </authorList>
    </citation>
    <scope>NUCLEOTIDE SEQUENCE [LARGE SCALE GENOMIC DNA]</scope>
    <source>
        <strain evidence="8 9">DSM 25532</strain>
    </source>
</reference>
<dbReference type="InterPro" id="IPR012430">
    <property type="entry name" value="TMEM43_fam"/>
</dbReference>
<evidence type="ECO:0000256" key="4">
    <source>
        <dbReference type="ARBA" id="ARBA00022824"/>
    </source>
</evidence>
<keyword evidence="9" id="KW-1185">Reference proteome</keyword>
<evidence type="ECO:0000256" key="1">
    <source>
        <dbReference type="ARBA" id="ARBA00004127"/>
    </source>
</evidence>
<protein>
    <submittedName>
        <fullName evidence="8">Uncharacterized protein DUF1625</fullName>
    </submittedName>
</protein>
<comment type="subcellular location">
    <subcellularLocation>
        <location evidence="1">Endomembrane system</location>
        <topology evidence="1">Multi-pass membrane protein</topology>
    </subcellularLocation>
    <subcellularLocation>
        <location evidence="2">Endoplasmic reticulum membrane</location>
    </subcellularLocation>
</comment>
<dbReference type="AlphaFoldDB" id="A0A366HX87"/>
<feature type="transmembrane region" description="Helical" evidence="7">
    <location>
        <begin position="20"/>
        <end position="39"/>
    </location>
</feature>
<accession>A0A366HX87</accession>
<evidence type="ECO:0000256" key="6">
    <source>
        <dbReference type="ARBA" id="ARBA00023136"/>
    </source>
</evidence>
<name>A0A366HX87_9BACT</name>
<sequence>MRPPLPGNASNSLMQGVKATLISSGIGLLLLLIFIVVLWKNEGRAIRTARGLAEGVSIVVPVDAAKVDAQNDSKLVHLSGNAVTKAPLEDLAFGIKQPALRLMRKVQMYQWKEKSETSYQSNESGRNGTTVYTYDKVWDETPINSTSFNQPLNHTNPTTWRFSGESWTAKDAAIGAFHLPEGLVVKLGEGLALPVGENSYTFTEPNPPQLQDGGLYFGANPQMPQIGDLKVTWQILKPGPYSIVGRQSGTSITPYPTKAGTFIELVASGHVAAHAMFDRAVKENIAFTWAIRLVGTIFVFVGIRLLFNPLASLGRAVPFISRLLSTGVTLFSAVLAVMLSLLVIGTAWFAYRPLLTIALLFIIAVIGIGWGMKYRKTAVG</sequence>
<comment type="caution">
    <text evidence="8">The sequence shown here is derived from an EMBL/GenBank/DDBJ whole genome shotgun (WGS) entry which is preliminary data.</text>
</comment>
<keyword evidence="3 7" id="KW-0812">Transmembrane</keyword>
<proteinExistence type="predicted"/>
<dbReference type="EMBL" id="QNRR01000001">
    <property type="protein sequence ID" value="RBP47928.1"/>
    <property type="molecule type" value="Genomic_DNA"/>
</dbReference>
<dbReference type="GO" id="GO:0006629">
    <property type="term" value="P:lipid metabolic process"/>
    <property type="evidence" value="ECO:0007669"/>
    <property type="project" value="TreeGrafter"/>
</dbReference>
<evidence type="ECO:0000256" key="2">
    <source>
        <dbReference type="ARBA" id="ARBA00004586"/>
    </source>
</evidence>
<evidence type="ECO:0000256" key="7">
    <source>
        <dbReference type="SAM" id="Phobius"/>
    </source>
</evidence>
<feature type="transmembrane region" description="Helical" evidence="7">
    <location>
        <begin position="286"/>
        <end position="307"/>
    </location>
</feature>
<dbReference type="PANTHER" id="PTHR13416:SF2">
    <property type="entry name" value="TRANSMEMBRANE PROTEIN 43"/>
    <property type="match status" value="1"/>
</dbReference>
<dbReference type="GO" id="GO:0012505">
    <property type="term" value="C:endomembrane system"/>
    <property type="evidence" value="ECO:0007669"/>
    <property type="project" value="UniProtKB-SubCell"/>
</dbReference>
<feature type="transmembrane region" description="Helical" evidence="7">
    <location>
        <begin position="354"/>
        <end position="372"/>
    </location>
</feature>
<dbReference type="GO" id="GO:0071763">
    <property type="term" value="P:nuclear membrane organization"/>
    <property type="evidence" value="ECO:0007669"/>
    <property type="project" value="TreeGrafter"/>
</dbReference>
<keyword evidence="4" id="KW-0256">Endoplasmic reticulum</keyword>
<dbReference type="OrthoDB" id="273988at2"/>
<keyword evidence="6 7" id="KW-0472">Membrane</keyword>
<dbReference type="Proteomes" id="UP000253426">
    <property type="component" value="Unassembled WGS sequence"/>
</dbReference>
<evidence type="ECO:0000256" key="3">
    <source>
        <dbReference type="ARBA" id="ARBA00022692"/>
    </source>
</evidence>
<keyword evidence="5 7" id="KW-1133">Transmembrane helix</keyword>